<dbReference type="EMBL" id="GBXM01018655">
    <property type="protein sequence ID" value="JAH89922.1"/>
    <property type="molecule type" value="Transcribed_RNA"/>
</dbReference>
<organism evidence="1">
    <name type="scientific">Anguilla anguilla</name>
    <name type="common">European freshwater eel</name>
    <name type="synonym">Muraena anguilla</name>
    <dbReference type="NCBI Taxonomy" id="7936"/>
    <lineage>
        <taxon>Eukaryota</taxon>
        <taxon>Metazoa</taxon>
        <taxon>Chordata</taxon>
        <taxon>Craniata</taxon>
        <taxon>Vertebrata</taxon>
        <taxon>Euteleostomi</taxon>
        <taxon>Actinopterygii</taxon>
        <taxon>Neopterygii</taxon>
        <taxon>Teleostei</taxon>
        <taxon>Anguilliformes</taxon>
        <taxon>Anguillidae</taxon>
        <taxon>Anguilla</taxon>
    </lineage>
</organism>
<reference evidence="1" key="1">
    <citation type="submission" date="2014-11" db="EMBL/GenBank/DDBJ databases">
        <authorList>
            <person name="Amaro Gonzalez C."/>
        </authorList>
    </citation>
    <scope>NUCLEOTIDE SEQUENCE</scope>
</reference>
<reference evidence="1" key="2">
    <citation type="journal article" date="2015" name="Fish Shellfish Immunol.">
        <title>Early steps in the European eel (Anguilla anguilla)-Vibrio vulnificus interaction in the gills: Role of the RtxA13 toxin.</title>
        <authorList>
            <person name="Callol A."/>
            <person name="Pajuelo D."/>
            <person name="Ebbesson L."/>
            <person name="Teles M."/>
            <person name="MacKenzie S."/>
            <person name="Amaro C."/>
        </authorList>
    </citation>
    <scope>NUCLEOTIDE SEQUENCE</scope>
</reference>
<evidence type="ECO:0000313" key="1">
    <source>
        <dbReference type="EMBL" id="JAH89922.1"/>
    </source>
</evidence>
<dbReference type="AlphaFoldDB" id="A0A0E9WHU5"/>
<name>A0A0E9WHU5_ANGAN</name>
<accession>A0A0E9WHU5</accession>
<sequence>MGFVIACLREHGFITRCVVFPLQHNKKSGKSIPVV</sequence>
<protein>
    <submittedName>
        <fullName evidence="1">Uncharacterized protein</fullName>
    </submittedName>
</protein>
<proteinExistence type="predicted"/>